<dbReference type="InterPro" id="IPR027417">
    <property type="entry name" value="P-loop_NTPase"/>
</dbReference>
<dbReference type="PANTHER" id="PTHR45629">
    <property type="entry name" value="SNF2/RAD54 FAMILY MEMBER"/>
    <property type="match status" value="1"/>
</dbReference>
<protein>
    <submittedName>
        <fullName evidence="5">DNA excision repair protein ERCC-6</fullName>
    </submittedName>
</protein>
<accession>A0A516AGI2</accession>
<dbReference type="Pfam" id="PF00271">
    <property type="entry name" value="Helicase_C"/>
    <property type="match status" value="1"/>
</dbReference>
<sequence length="772" mass="83813">MASATEAEEFLDPSFGSGASAEVVGNVQDDAKGGRAVETILQKLPRDAEAMLGQSAKLVCLSKLLPKLAKQGHRTLVFSQSVKMLDLVQICCLKPNGLRCLRIDGQTDPASRAEKVAKFQREKERFQCMLLTSNVGGVGLNLTSADRVVLVDPSWNPATDAQAVDRAFRIGQEKEVRVYRLIMSGLIEDKMFRLQVFKMGLTKTALEADQKQCYFTAREIRALFEWTEPAVGETRKLLQDKHGSELDEAVFEAAKDDGSEEGWLSTTLGLSDFGSLYGASVEEDEPEEQDGASAALVLEAKEKLSAADEKLQKATEAKQAAEAAQEELRVNFEAASSACDLAREAKLAREEQAKEKAASLKHAKGAEQGAQKRLDKAFKAKAALQDSHFVAQQAAETAMGSLNTAEAAVADAIVAAKAIEGSFVKAFEAVEKQFSIVGPGGRAASADGVVDAKADATRKAVKALEKLKSTWETYCTRQAELDTAEDEFHKSEQLLAEAEREQTLLGNGDDDEGVAGSDAAKLAIARKGAELAKRGREKERLRAEQGLQKAQKKADDSREAAQQALQTLQEAGQAFVESFVKTTVRTVRADQVKAAQAATKASLRPLNSSFQSTKKGRDGVSKALQLRKKAQTKHASAATSEVEARMRLAEGEKEVEEANQEETALRAAREEAEARLAEAEAEKRNAEAEEVQSKKHRDELKAAMPGAKERVKEAKLAEKEATSERSALHAKCSKVEREKTQLEEAKSAAVQMLKAEEYDPSQVTNAYEKKAH</sequence>
<feature type="compositionally biased region" description="Basic and acidic residues" evidence="3">
    <location>
        <begin position="642"/>
        <end position="652"/>
    </location>
</feature>
<dbReference type="Gene3D" id="3.40.50.300">
    <property type="entry name" value="P-loop containing nucleotide triphosphate hydrolases"/>
    <property type="match status" value="1"/>
</dbReference>
<organism evidence="5">
    <name type="scientific">Crypthecodinium cohnii</name>
    <name type="common">Dinoflagellate</name>
    <name type="synonym">Glenodinium cohnii</name>
    <dbReference type="NCBI Taxonomy" id="2866"/>
    <lineage>
        <taxon>Eukaryota</taxon>
        <taxon>Sar</taxon>
        <taxon>Alveolata</taxon>
        <taxon>Dinophyceae</taxon>
        <taxon>Gonyaulacales</taxon>
        <taxon>Crypthecodiniaceae</taxon>
        <taxon>Crypthecodinium</taxon>
    </lineage>
</organism>
<dbReference type="PROSITE" id="PS51194">
    <property type="entry name" value="HELICASE_CTER"/>
    <property type="match status" value="1"/>
</dbReference>
<dbReference type="PANTHER" id="PTHR45629:SF7">
    <property type="entry name" value="DNA EXCISION REPAIR PROTEIN ERCC-6-RELATED"/>
    <property type="match status" value="1"/>
</dbReference>
<evidence type="ECO:0000256" key="3">
    <source>
        <dbReference type="SAM" id="MobiDB-lite"/>
    </source>
</evidence>
<feature type="region of interest" description="Disordered" evidence="3">
    <location>
        <begin position="535"/>
        <end position="561"/>
    </location>
</feature>
<dbReference type="SUPFAM" id="SSF52540">
    <property type="entry name" value="P-loop containing nucleoside triphosphate hydrolases"/>
    <property type="match status" value="1"/>
</dbReference>
<dbReference type="SMART" id="SM00490">
    <property type="entry name" value="HELICc"/>
    <property type="match status" value="1"/>
</dbReference>
<keyword evidence="1" id="KW-0378">Hydrolase</keyword>
<dbReference type="AlphaFoldDB" id="A0A516AGI2"/>
<feature type="compositionally biased region" description="Basic and acidic residues" evidence="3">
    <location>
        <begin position="663"/>
        <end position="739"/>
    </location>
</feature>
<name>A0A516AGI2_CRYCO</name>
<dbReference type="GO" id="GO:0016787">
    <property type="term" value="F:hydrolase activity"/>
    <property type="evidence" value="ECO:0007669"/>
    <property type="project" value="UniProtKB-KW"/>
</dbReference>
<dbReference type="EMBL" id="MN125953">
    <property type="protein sequence ID" value="QDO16420.1"/>
    <property type="molecule type" value="mRNA"/>
</dbReference>
<evidence type="ECO:0000259" key="4">
    <source>
        <dbReference type="PROSITE" id="PS51194"/>
    </source>
</evidence>
<keyword evidence="2" id="KW-0175">Coiled coil</keyword>
<evidence type="ECO:0000313" key="5">
    <source>
        <dbReference type="EMBL" id="QDO16420.1"/>
    </source>
</evidence>
<reference evidence="5" key="1">
    <citation type="journal article" date="2019" name="Microorganisms">
        <title>DNA Damage Response Pathways in Dinoflagellates.</title>
        <authorList>
            <person name="Li C."/>
            <person name="Wong J."/>
        </authorList>
    </citation>
    <scope>NUCLEOTIDE SEQUENCE</scope>
</reference>
<evidence type="ECO:0000256" key="1">
    <source>
        <dbReference type="ARBA" id="ARBA00022801"/>
    </source>
</evidence>
<dbReference type="CDD" id="cd18793">
    <property type="entry name" value="SF2_C_SNF"/>
    <property type="match status" value="1"/>
</dbReference>
<evidence type="ECO:0000256" key="2">
    <source>
        <dbReference type="SAM" id="Coils"/>
    </source>
</evidence>
<dbReference type="InterPro" id="IPR049730">
    <property type="entry name" value="SNF2/RAD54-like_C"/>
</dbReference>
<dbReference type="InterPro" id="IPR050496">
    <property type="entry name" value="SNF2_RAD54_helicase_repair"/>
</dbReference>
<dbReference type="InterPro" id="IPR001650">
    <property type="entry name" value="Helicase_C-like"/>
</dbReference>
<feature type="region of interest" description="Disordered" evidence="3">
    <location>
        <begin position="606"/>
        <end position="739"/>
    </location>
</feature>
<feature type="coiled-coil region" evidence="2">
    <location>
        <begin position="297"/>
        <end position="331"/>
    </location>
</feature>
<proteinExistence type="evidence at transcript level"/>
<dbReference type="GO" id="GO:0015616">
    <property type="term" value="F:DNA translocase activity"/>
    <property type="evidence" value="ECO:0007669"/>
    <property type="project" value="TreeGrafter"/>
</dbReference>
<feature type="domain" description="Helicase C-terminal" evidence="4">
    <location>
        <begin position="60"/>
        <end position="221"/>
    </location>
</feature>